<evidence type="ECO:0000256" key="2">
    <source>
        <dbReference type="SAM" id="SignalP"/>
    </source>
</evidence>
<comment type="caution">
    <text evidence="4">The sequence shown here is derived from an EMBL/GenBank/DDBJ whole genome shotgun (WGS) entry which is preliminary data.</text>
</comment>
<dbReference type="EMBL" id="JADXDR010000209">
    <property type="protein sequence ID" value="KAI7836010.1"/>
    <property type="molecule type" value="Genomic_DNA"/>
</dbReference>
<dbReference type="InterPro" id="IPR013783">
    <property type="entry name" value="Ig-like_fold"/>
</dbReference>
<name>A0AAD5DIC5_9CHLO</name>
<feature type="chain" id="PRO_5042154641" description="Big-1 domain-containing protein" evidence="2">
    <location>
        <begin position="19"/>
        <end position="523"/>
    </location>
</feature>
<reference evidence="4" key="1">
    <citation type="submission" date="2020-11" db="EMBL/GenBank/DDBJ databases">
        <title>Chlorella ohadii genome sequencing and assembly.</title>
        <authorList>
            <person name="Murik O."/>
            <person name="Treves H."/>
            <person name="Kedem I."/>
            <person name="Shotland Y."/>
            <person name="Kaplan A."/>
        </authorList>
    </citation>
    <scope>NUCLEOTIDE SEQUENCE</scope>
    <source>
        <strain evidence="4">1</strain>
    </source>
</reference>
<keyword evidence="5" id="KW-1185">Reference proteome</keyword>
<evidence type="ECO:0000313" key="5">
    <source>
        <dbReference type="Proteomes" id="UP001205105"/>
    </source>
</evidence>
<keyword evidence="2" id="KW-0732">Signal</keyword>
<evidence type="ECO:0000259" key="3">
    <source>
        <dbReference type="PROSITE" id="PS51127"/>
    </source>
</evidence>
<dbReference type="AlphaFoldDB" id="A0AAD5DIC5"/>
<dbReference type="Proteomes" id="UP001205105">
    <property type="component" value="Unassembled WGS sequence"/>
</dbReference>
<evidence type="ECO:0000313" key="4">
    <source>
        <dbReference type="EMBL" id="KAI7836010.1"/>
    </source>
</evidence>
<dbReference type="PROSITE" id="PS51127">
    <property type="entry name" value="BIG1"/>
    <property type="match status" value="1"/>
</dbReference>
<accession>A0AAD5DIC5</accession>
<dbReference type="Pfam" id="PF02369">
    <property type="entry name" value="Big_1"/>
    <property type="match status" value="1"/>
</dbReference>
<proteinExistence type="inferred from homology"/>
<feature type="domain" description="Big-1" evidence="3">
    <location>
        <begin position="299"/>
        <end position="391"/>
    </location>
</feature>
<sequence length="523" mass="53475">MRPWALLALLALLPLCRAGLTTYASESGKISLAINACGTNGPSCSLPITKPLTATTVRKAYAFYAATGFSSTSTAFNLDSVLLPDDATTATYIDSNWHNYAKDVTGVAATALNGLAGGATHAFTVSEASPYAGDGLILAVIFDDPGVATSNSVTLLTGHQNEIGDTFTLTLASPHDPATKPLTLSLGISFGYQPGGQVSIVNVNGQRLTSSAGGYDDGEAANGALITVGGQGDSRANPADPTLSYSPDNRYDDELFSLENLLQSGDTSATIFTQNPSNDDNIFFAALLAENQVVVVNPILDLSLAPTAASPTINTQQVLTATVVDSANSNAPKAGVTVTFTISGTAAQVLTATTNANGVATVSFTSAVVGISDVLASAPTAPSRTSTITWVKPVNSAPSCQLATATPGALWPPNHKLAPVTVSVPDVDGDEVTVEITSVRSSQATNTKGDGDTCPDAYLKPLLLRAERSGGAKPGRFYLVSFKATDSNDASCTGTVVVCVPHSAGVDCPAPPATFAFDATKCN</sequence>
<dbReference type="Gene3D" id="2.60.40.10">
    <property type="entry name" value="Immunoglobulins"/>
    <property type="match status" value="1"/>
</dbReference>
<feature type="signal peptide" evidence="2">
    <location>
        <begin position="1"/>
        <end position="18"/>
    </location>
</feature>
<evidence type="ECO:0000256" key="1">
    <source>
        <dbReference type="ARBA" id="ARBA00010116"/>
    </source>
</evidence>
<dbReference type="InterPro" id="IPR008964">
    <property type="entry name" value="Invasin/intimin_cell_adhesion"/>
</dbReference>
<organism evidence="4 5">
    <name type="scientific">Chlorella ohadii</name>
    <dbReference type="NCBI Taxonomy" id="2649997"/>
    <lineage>
        <taxon>Eukaryota</taxon>
        <taxon>Viridiplantae</taxon>
        <taxon>Chlorophyta</taxon>
        <taxon>core chlorophytes</taxon>
        <taxon>Trebouxiophyceae</taxon>
        <taxon>Chlorellales</taxon>
        <taxon>Chlorellaceae</taxon>
        <taxon>Chlorella clade</taxon>
        <taxon>Chlorella</taxon>
    </lineage>
</organism>
<comment type="similarity">
    <text evidence="1">Belongs to the intimin/invasin family.</text>
</comment>
<protein>
    <recommendedName>
        <fullName evidence="3">Big-1 domain-containing protein</fullName>
    </recommendedName>
</protein>
<dbReference type="InterPro" id="IPR003344">
    <property type="entry name" value="Big_1_dom"/>
</dbReference>
<gene>
    <name evidence="4" type="ORF">COHA_010094</name>
</gene>
<dbReference type="SUPFAM" id="SSF49373">
    <property type="entry name" value="Invasin/intimin cell-adhesion fragments"/>
    <property type="match status" value="1"/>
</dbReference>